<accession>A0ABR8FJD5</accession>
<dbReference type="SUPFAM" id="SSF53098">
    <property type="entry name" value="Ribonuclease H-like"/>
    <property type="match status" value="1"/>
</dbReference>
<dbReference type="Proteomes" id="UP000640531">
    <property type="component" value="Unassembled WGS sequence"/>
</dbReference>
<protein>
    <recommendedName>
        <fullName evidence="3">Transposase</fullName>
    </recommendedName>
</protein>
<evidence type="ECO:0008006" key="3">
    <source>
        <dbReference type="Google" id="ProtNLM"/>
    </source>
</evidence>
<reference evidence="1 2" key="1">
    <citation type="journal article" date="2020" name="ISME J.">
        <title>Comparative genomics reveals insights into cyanobacterial evolution and habitat adaptation.</title>
        <authorList>
            <person name="Chen M.Y."/>
            <person name="Teng W.K."/>
            <person name="Zhao L."/>
            <person name="Hu C.X."/>
            <person name="Zhou Y.K."/>
            <person name="Han B.P."/>
            <person name="Song L.R."/>
            <person name="Shu W.S."/>
        </authorList>
    </citation>
    <scope>NUCLEOTIDE SEQUENCE [LARGE SCALE GENOMIC DNA]</scope>
    <source>
        <strain evidence="1 2">FACHB-196</strain>
    </source>
</reference>
<evidence type="ECO:0000313" key="2">
    <source>
        <dbReference type="Proteomes" id="UP000640531"/>
    </source>
</evidence>
<dbReference type="EMBL" id="JACJST010000023">
    <property type="protein sequence ID" value="MBD2570286.1"/>
    <property type="molecule type" value="Genomic_DNA"/>
</dbReference>
<name>A0ABR8FJD5_9NOST</name>
<keyword evidence="2" id="KW-1185">Reference proteome</keyword>
<dbReference type="RefSeq" id="WP_190717900.1">
    <property type="nucleotide sequence ID" value="NZ_JACJST010000023.1"/>
</dbReference>
<organism evidence="1 2">
    <name type="scientific">Anabaena lutea FACHB-196</name>
    <dbReference type="NCBI Taxonomy" id="2692881"/>
    <lineage>
        <taxon>Bacteria</taxon>
        <taxon>Bacillati</taxon>
        <taxon>Cyanobacteriota</taxon>
        <taxon>Cyanophyceae</taxon>
        <taxon>Nostocales</taxon>
        <taxon>Nostocaceae</taxon>
        <taxon>Anabaena</taxon>
    </lineage>
</organism>
<comment type="caution">
    <text evidence="1">The sequence shown here is derived from an EMBL/GenBank/DDBJ whole genome shotgun (WGS) entry which is preliminary data.</text>
</comment>
<gene>
    <name evidence="1" type="ORF">H6G59_20790</name>
</gene>
<evidence type="ECO:0000313" key="1">
    <source>
        <dbReference type="EMBL" id="MBD2570286.1"/>
    </source>
</evidence>
<sequence length="50" mass="5920">MFKPTRDKEWEIAILTNLPPSNAQAAKITELYRHRWSLETLFQTVTESEK</sequence>
<proteinExistence type="predicted"/>
<dbReference type="InterPro" id="IPR012337">
    <property type="entry name" value="RNaseH-like_sf"/>
</dbReference>
<dbReference type="Gene3D" id="3.90.350.10">
    <property type="entry name" value="Transposase Inhibitor Protein From Tn5, Chain A, domain 1"/>
    <property type="match status" value="1"/>
</dbReference>